<dbReference type="InterPro" id="IPR036286">
    <property type="entry name" value="LexA/Signal_pep-like_sf"/>
</dbReference>
<dbReference type="Proteomes" id="UP000294817">
    <property type="component" value="Unassembled WGS sequence"/>
</dbReference>
<dbReference type="AlphaFoldDB" id="A0A4R8EDZ8"/>
<keyword evidence="3" id="KW-1185">Reference proteome</keyword>
<proteinExistence type="predicted"/>
<dbReference type="CDD" id="cd06462">
    <property type="entry name" value="Peptidase_S24_S26"/>
    <property type="match status" value="1"/>
</dbReference>
<organism evidence="2 3">
    <name type="scientific">Petrotoga sibirica</name>
    <dbReference type="NCBI Taxonomy" id="156202"/>
    <lineage>
        <taxon>Bacteria</taxon>
        <taxon>Thermotogati</taxon>
        <taxon>Thermotogota</taxon>
        <taxon>Thermotogae</taxon>
        <taxon>Petrotogales</taxon>
        <taxon>Petrotogaceae</taxon>
        <taxon>Petrotoga</taxon>
    </lineage>
</organism>
<dbReference type="RefSeq" id="WP_103876063.1">
    <property type="nucleotide sequence ID" value="NZ_SODZ01000025.1"/>
</dbReference>
<comment type="caution">
    <text evidence="2">The sequence shown here is derived from an EMBL/GenBank/DDBJ whole genome shotgun (WGS) entry which is preliminary data.</text>
</comment>
<gene>
    <name evidence="2" type="ORF">C8D74_12512</name>
</gene>
<evidence type="ECO:0000313" key="2">
    <source>
        <dbReference type="EMBL" id="TDX09974.1"/>
    </source>
</evidence>
<dbReference type="InterPro" id="IPR015927">
    <property type="entry name" value="Peptidase_S24_S26A/B/C"/>
</dbReference>
<dbReference type="EMBL" id="SODZ01000025">
    <property type="protein sequence ID" value="TDX09974.1"/>
    <property type="molecule type" value="Genomic_DNA"/>
</dbReference>
<evidence type="ECO:0000259" key="1">
    <source>
        <dbReference type="Pfam" id="PF00717"/>
    </source>
</evidence>
<protein>
    <submittedName>
        <fullName evidence="2">Signal peptidase I</fullName>
    </submittedName>
</protein>
<accession>A0A4R8EDZ8</accession>
<feature type="domain" description="Peptidase S24/S26A/S26B/S26C" evidence="1">
    <location>
        <begin position="32"/>
        <end position="95"/>
    </location>
</feature>
<dbReference type="SUPFAM" id="SSF51306">
    <property type="entry name" value="LexA/Signal peptidase"/>
    <property type="match status" value="1"/>
</dbReference>
<name>A0A4R8EDZ8_9BACT</name>
<sequence length="144" mass="16871">MKKKKKNYINDLINLKYGKMKEIIIELGSLKLRVEGRSMEPTIQNGELINVVPPMEINIGDILLYQRRYDLLLHRVIEKEPMLCMKGDNENFQEYIDTESVIGKYNNDVENNNINKIFNISDGNYIIEFQVQNGILEKIEVYSN</sequence>
<reference evidence="2 3" key="1">
    <citation type="submission" date="2019-03" db="EMBL/GenBank/DDBJ databases">
        <title>Genomic Encyclopedia of Type Strains, Phase IV (KMG-IV): sequencing the most valuable type-strain genomes for metagenomic binning, comparative biology and taxonomic classification.</title>
        <authorList>
            <person name="Goeker M."/>
        </authorList>
    </citation>
    <scope>NUCLEOTIDE SEQUENCE [LARGE SCALE GENOMIC DNA]</scope>
    <source>
        <strain evidence="2 3">DSM 13575</strain>
    </source>
</reference>
<evidence type="ECO:0000313" key="3">
    <source>
        <dbReference type="Proteomes" id="UP000294817"/>
    </source>
</evidence>
<dbReference type="Pfam" id="PF00717">
    <property type="entry name" value="Peptidase_S24"/>
    <property type="match status" value="1"/>
</dbReference>
<dbReference type="Gene3D" id="2.10.109.10">
    <property type="entry name" value="Umud Fragment, subunit A"/>
    <property type="match status" value="1"/>
</dbReference>